<dbReference type="CDD" id="cd17535">
    <property type="entry name" value="REC_NarL-like"/>
    <property type="match status" value="1"/>
</dbReference>
<evidence type="ECO:0000256" key="2">
    <source>
        <dbReference type="ARBA" id="ARBA00023125"/>
    </source>
</evidence>
<accession>A0A2R4XLB2</accession>
<dbReference type="InterPro" id="IPR039420">
    <property type="entry name" value="WalR-like"/>
</dbReference>
<dbReference type="InterPro" id="IPR000792">
    <property type="entry name" value="Tscrpt_reg_LuxR_C"/>
</dbReference>
<dbReference type="InterPro" id="IPR011006">
    <property type="entry name" value="CheY-like_superfamily"/>
</dbReference>
<sequence>MNSASPTSLDIPLPAPVLIVEDEPLLQARLQGILLEVGYPPAALLFAATVSEAQAMLRNEPLALALVDLMLPDGSGLNLIEQMRNSDPSLGILVISAWSTAESILNALRAGATGYVLKERDDIEVTMAIRSVLRGGAPIDPFIARRILELLPDSDKSAGETSTSGLAILAEPTSAGAQQAIPAGSEALSERETQILRLVADGLTNREIAEQLFISRHTVESHIKRVYRKLSVSSRTMAIRTARERGVLE</sequence>
<dbReference type="PROSITE" id="PS50110">
    <property type="entry name" value="RESPONSE_REGULATORY"/>
    <property type="match status" value="1"/>
</dbReference>
<gene>
    <name evidence="6" type="ORF">DBV39_13645</name>
</gene>
<reference evidence="6 7" key="1">
    <citation type="submission" date="2018-04" db="EMBL/GenBank/DDBJ databases">
        <title>Bordetella sp. HZ20 isolated from seawater.</title>
        <authorList>
            <person name="Sun C."/>
        </authorList>
    </citation>
    <scope>NUCLEOTIDE SEQUENCE [LARGE SCALE GENOMIC DNA]</scope>
    <source>
        <strain evidence="6 7">HZ20</strain>
    </source>
</reference>
<keyword evidence="1 3" id="KW-0597">Phosphoprotein</keyword>
<dbReference type="PROSITE" id="PS50043">
    <property type="entry name" value="HTH_LUXR_2"/>
    <property type="match status" value="1"/>
</dbReference>
<evidence type="ECO:0000313" key="6">
    <source>
        <dbReference type="EMBL" id="AWB34582.1"/>
    </source>
</evidence>
<dbReference type="Proteomes" id="UP000244571">
    <property type="component" value="Chromosome"/>
</dbReference>
<dbReference type="CDD" id="cd06170">
    <property type="entry name" value="LuxR_C_like"/>
    <property type="match status" value="1"/>
</dbReference>
<evidence type="ECO:0000313" key="7">
    <source>
        <dbReference type="Proteomes" id="UP000244571"/>
    </source>
</evidence>
<evidence type="ECO:0000259" key="4">
    <source>
        <dbReference type="PROSITE" id="PS50043"/>
    </source>
</evidence>
<keyword evidence="2 6" id="KW-0238">DNA-binding</keyword>
<dbReference type="PROSITE" id="PS00622">
    <property type="entry name" value="HTH_LUXR_1"/>
    <property type="match status" value="1"/>
</dbReference>
<dbReference type="Pfam" id="PF00196">
    <property type="entry name" value="GerE"/>
    <property type="match status" value="1"/>
</dbReference>
<organism evidence="6 7">
    <name type="scientific">Orrella marina</name>
    <dbReference type="NCBI Taxonomy" id="2163011"/>
    <lineage>
        <taxon>Bacteria</taxon>
        <taxon>Pseudomonadati</taxon>
        <taxon>Pseudomonadota</taxon>
        <taxon>Betaproteobacteria</taxon>
        <taxon>Burkholderiales</taxon>
        <taxon>Alcaligenaceae</taxon>
        <taxon>Orrella</taxon>
    </lineage>
</organism>
<evidence type="ECO:0000256" key="3">
    <source>
        <dbReference type="PROSITE-ProRule" id="PRU00169"/>
    </source>
</evidence>
<dbReference type="InterPro" id="IPR058245">
    <property type="entry name" value="NreC/VraR/RcsB-like_REC"/>
</dbReference>
<feature type="modified residue" description="4-aspartylphosphate" evidence="3">
    <location>
        <position position="68"/>
    </location>
</feature>
<dbReference type="PANTHER" id="PTHR43214">
    <property type="entry name" value="TWO-COMPONENT RESPONSE REGULATOR"/>
    <property type="match status" value="1"/>
</dbReference>
<name>A0A2R4XLB2_9BURK</name>
<dbReference type="Gene3D" id="1.10.10.10">
    <property type="entry name" value="Winged helix-like DNA-binding domain superfamily/Winged helix DNA-binding domain"/>
    <property type="match status" value="1"/>
</dbReference>
<dbReference type="InterPro" id="IPR001789">
    <property type="entry name" value="Sig_transdc_resp-reg_receiver"/>
</dbReference>
<proteinExistence type="predicted"/>
<dbReference type="InterPro" id="IPR036388">
    <property type="entry name" value="WH-like_DNA-bd_sf"/>
</dbReference>
<dbReference type="InterPro" id="IPR016032">
    <property type="entry name" value="Sig_transdc_resp-reg_C-effctor"/>
</dbReference>
<dbReference type="GO" id="GO:0006355">
    <property type="term" value="P:regulation of DNA-templated transcription"/>
    <property type="evidence" value="ECO:0007669"/>
    <property type="project" value="InterPro"/>
</dbReference>
<dbReference type="SMART" id="SM00421">
    <property type="entry name" value="HTH_LUXR"/>
    <property type="match status" value="1"/>
</dbReference>
<feature type="domain" description="Response regulatory" evidence="5">
    <location>
        <begin position="16"/>
        <end position="133"/>
    </location>
</feature>
<dbReference type="KEGG" id="boz:DBV39_13645"/>
<feature type="domain" description="HTH luxR-type" evidence="4">
    <location>
        <begin position="181"/>
        <end position="246"/>
    </location>
</feature>
<dbReference type="GO" id="GO:0003677">
    <property type="term" value="F:DNA binding"/>
    <property type="evidence" value="ECO:0007669"/>
    <property type="project" value="UniProtKB-KW"/>
</dbReference>
<dbReference type="Gene3D" id="3.40.50.2300">
    <property type="match status" value="1"/>
</dbReference>
<dbReference type="SMART" id="SM00448">
    <property type="entry name" value="REC"/>
    <property type="match status" value="1"/>
</dbReference>
<evidence type="ECO:0000259" key="5">
    <source>
        <dbReference type="PROSITE" id="PS50110"/>
    </source>
</evidence>
<keyword evidence="7" id="KW-1185">Reference proteome</keyword>
<evidence type="ECO:0000256" key="1">
    <source>
        <dbReference type="ARBA" id="ARBA00022553"/>
    </source>
</evidence>
<dbReference type="GO" id="GO:0000160">
    <property type="term" value="P:phosphorelay signal transduction system"/>
    <property type="evidence" value="ECO:0007669"/>
    <property type="project" value="InterPro"/>
</dbReference>
<dbReference type="EMBL" id="CP028901">
    <property type="protein sequence ID" value="AWB34582.1"/>
    <property type="molecule type" value="Genomic_DNA"/>
</dbReference>
<dbReference type="OrthoDB" id="3623000at2"/>
<protein>
    <submittedName>
        <fullName evidence="6">DNA-binding response regulator</fullName>
    </submittedName>
</protein>
<dbReference type="SUPFAM" id="SSF46894">
    <property type="entry name" value="C-terminal effector domain of the bipartite response regulators"/>
    <property type="match status" value="1"/>
</dbReference>
<dbReference type="AlphaFoldDB" id="A0A2R4XLB2"/>
<dbReference type="PRINTS" id="PR00038">
    <property type="entry name" value="HTHLUXR"/>
</dbReference>
<dbReference type="SUPFAM" id="SSF52172">
    <property type="entry name" value="CheY-like"/>
    <property type="match status" value="1"/>
</dbReference>
<dbReference type="Pfam" id="PF00072">
    <property type="entry name" value="Response_reg"/>
    <property type="match status" value="1"/>
</dbReference>
<dbReference type="RefSeq" id="WP_108621998.1">
    <property type="nucleotide sequence ID" value="NZ_CP028901.1"/>
</dbReference>